<feature type="non-terminal residue" evidence="4">
    <location>
        <position position="154"/>
    </location>
</feature>
<dbReference type="Gene3D" id="2.60.120.260">
    <property type="entry name" value="Galactose-binding domain-like"/>
    <property type="match status" value="1"/>
</dbReference>
<dbReference type="SUPFAM" id="SSF49785">
    <property type="entry name" value="Galactose-binding domain-like"/>
    <property type="match status" value="1"/>
</dbReference>
<dbReference type="AlphaFoldDB" id="A0A7T8GQC1"/>
<dbReference type="PROSITE" id="PS50923">
    <property type="entry name" value="SUSHI"/>
    <property type="match status" value="1"/>
</dbReference>
<comment type="caution">
    <text evidence="2">Lacks conserved residue(s) required for the propagation of feature annotation.</text>
</comment>
<accession>A0A7T8GQC1</accession>
<evidence type="ECO:0000256" key="1">
    <source>
        <dbReference type="ARBA" id="ARBA00023157"/>
    </source>
</evidence>
<dbReference type="InterPro" id="IPR051941">
    <property type="entry name" value="BG_Antigen-Binding_Lectin"/>
</dbReference>
<dbReference type="Gene3D" id="2.10.70.10">
    <property type="entry name" value="Complement Module, domain 1"/>
    <property type="match status" value="1"/>
</dbReference>
<dbReference type="PANTHER" id="PTHR45713">
    <property type="entry name" value="FTP DOMAIN-CONTAINING PROTEIN"/>
    <property type="match status" value="1"/>
</dbReference>
<feature type="disulfide bond" evidence="2">
    <location>
        <begin position="55"/>
        <end position="82"/>
    </location>
</feature>
<feature type="domain" description="Sushi" evidence="3">
    <location>
        <begin position="21"/>
        <end position="84"/>
    </location>
</feature>
<reference evidence="5" key="1">
    <citation type="submission" date="2021-01" db="EMBL/GenBank/DDBJ databases">
        <title>Caligus Genome Assembly.</title>
        <authorList>
            <person name="Gallardo-Escarate C."/>
        </authorList>
    </citation>
    <scope>NUCLEOTIDE SEQUENCE [LARGE SCALE GENOMIC DNA]</scope>
</reference>
<dbReference type="InterPro" id="IPR008979">
    <property type="entry name" value="Galactose-bd-like_sf"/>
</dbReference>
<evidence type="ECO:0000256" key="2">
    <source>
        <dbReference type="PROSITE-ProRule" id="PRU00302"/>
    </source>
</evidence>
<sequence>MVSSSPGCSNKWSFFGPSYSYICVVYSGFQIPFAATYTNVSGGADEDLWRILYNCDSGYELFGEKGRDCEDGVWVPEDLPLCSINVARNKPANASSVSGGGLPGNAVDGRSGTVHEGNKCTETLSEKSPWWTVDLLRPHTIKYIRLTTRCCDDN</sequence>
<dbReference type="Pfam" id="PF00084">
    <property type="entry name" value="Sushi"/>
    <property type="match status" value="1"/>
</dbReference>
<dbReference type="SUPFAM" id="SSF57535">
    <property type="entry name" value="Complement control module/SCR domain"/>
    <property type="match status" value="1"/>
</dbReference>
<keyword evidence="5" id="KW-1185">Reference proteome</keyword>
<keyword evidence="1 2" id="KW-1015">Disulfide bond</keyword>
<organism evidence="4 5">
    <name type="scientific">Caligus rogercresseyi</name>
    <name type="common">Sea louse</name>
    <dbReference type="NCBI Taxonomy" id="217165"/>
    <lineage>
        <taxon>Eukaryota</taxon>
        <taxon>Metazoa</taxon>
        <taxon>Ecdysozoa</taxon>
        <taxon>Arthropoda</taxon>
        <taxon>Crustacea</taxon>
        <taxon>Multicrustacea</taxon>
        <taxon>Hexanauplia</taxon>
        <taxon>Copepoda</taxon>
        <taxon>Siphonostomatoida</taxon>
        <taxon>Caligidae</taxon>
        <taxon>Caligus</taxon>
    </lineage>
</organism>
<dbReference type="Proteomes" id="UP000595437">
    <property type="component" value="Chromosome 15"/>
</dbReference>
<keyword evidence="2" id="KW-0768">Sushi</keyword>
<evidence type="ECO:0000313" key="4">
    <source>
        <dbReference type="EMBL" id="QQP35938.1"/>
    </source>
</evidence>
<protein>
    <recommendedName>
        <fullName evidence="3">Sushi domain-containing protein</fullName>
    </recommendedName>
</protein>
<dbReference type="EMBL" id="CP045904">
    <property type="protein sequence ID" value="QQP35938.1"/>
    <property type="molecule type" value="Genomic_DNA"/>
</dbReference>
<dbReference type="Pfam" id="PF22633">
    <property type="entry name" value="F5_F8_type_C_2"/>
    <property type="match status" value="1"/>
</dbReference>
<name>A0A7T8GQC1_CALRO</name>
<dbReference type="InterPro" id="IPR000436">
    <property type="entry name" value="Sushi_SCR_CCP_dom"/>
</dbReference>
<proteinExistence type="predicted"/>
<dbReference type="PANTHER" id="PTHR45713:SF6">
    <property type="entry name" value="F5_8 TYPE C DOMAIN-CONTAINING PROTEIN"/>
    <property type="match status" value="1"/>
</dbReference>
<evidence type="ECO:0000313" key="5">
    <source>
        <dbReference type="Proteomes" id="UP000595437"/>
    </source>
</evidence>
<gene>
    <name evidence="4" type="ORF">FKW44_020889</name>
</gene>
<dbReference type="InterPro" id="IPR035976">
    <property type="entry name" value="Sushi/SCR/CCP_sf"/>
</dbReference>
<evidence type="ECO:0000259" key="3">
    <source>
        <dbReference type="PROSITE" id="PS50923"/>
    </source>
</evidence>
<dbReference type="OrthoDB" id="6352088at2759"/>